<accession>A0AAV4T7R6</accession>
<proteinExistence type="predicted"/>
<protein>
    <submittedName>
        <fullName evidence="1">Uncharacterized protein</fullName>
    </submittedName>
</protein>
<dbReference type="Proteomes" id="UP001054945">
    <property type="component" value="Unassembled WGS sequence"/>
</dbReference>
<dbReference type="AlphaFoldDB" id="A0AAV4T7R6"/>
<organism evidence="1 2">
    <name type="scientific">Caerostris extrusa</name>
    <name type="common">Bark spider</name>
    <name type="synonym">Caerostris bankana</name>
    <dbReference type="NCBI Taxonomy" id="172846"/>
    <lineage>
        <taxon>Eukaryota</taxon>
        <taxon>Metazoa</taxon>
        <taxon>Ecdysozoa</taxon>
        <taxon>Arthropoda</taxon>
        <taxon>Chelicerata</taxon>
        <taxon>Arachnida</taxon>
        <taxon>Araneae</taxon>
        <taxon>Araneomorphae</taxon>
        <taxon>Entelegynae</taxon>
        <taxon>Araneoidea</taxon>
        <taxon>Araneidae</taxon>
        <taxon>Caerostris</taxon>
    </lineage>
</organism>
<dbReference type="EMBL" id="BPLR01010716">
    <property type="protein sequence ID" value="GIY41467.1"/>
    <property type="molecule type" value="Genomic_DNA"/>
</dbReference>
<name>A0AAV4T7R6_CAEEX</name>
<keyword evidence="2" id="KW-1185">Reference proteome</keyword>
<reference evidence="1 2" key="1">
    <citation type="submission" date="2021-06" db="EMBL/GenBank/DDBJ databases">
        <title>Caerostris extrusa draft genome.</title>
        <authorList>
            <person name="Kono N."/>
            <person name="Arakawa K."/>
        </authorList>
    </citation>
    <scope>NUCLEOTIDE SEQUENCE [LARGE SCALE GENOMIC DNA]</scope>
</reference>
<comment type="caution">
    <text evidence="1">The sequence shown here is derived from an EMBL/GenBank/DDBJ whole genome shotgun (WGS) entry which is preliminary data.</text>
</comment>
<sequence>MRREEGRKPGRFLAVPDFFFLGKPWEKAGRARGSVLSDGLSDGNNSPFYSGPCFLSSILFWLKIAPFCGTSPH</sequence>
<gene>
    <name evidence="1" type="ORF">CEXT_74661</name>
</gene>
<evidence type="ECO:0000313" key="1">
    <source>
        <dbReference type="EMBL" id="GIY41467.1"/>
    </source>
</evidence>
<evidence type="ECO:0000313" key="2">
    <source>
        <dbReference type="Proteomes" id="UP001054945"/>
    </source>
</evidence>